<keyword evidence="9" id="KW-0511">Multifunctional enzyme</keyword>
<name>A0A9D3ACK8_9ACTN</name>
<evidence type="ECO:0000256" key="12">
    <source>
        <dbReference type="ARBA" id="ARBA00049902"/>
    </source>
</evidence>
<evidence type="ECO:0000256" key="9">
    <source>
        <dbReference type="ARBA" id="ARBA00023268"/>
    </source>
</evidence>
<evidence type="ECO:0000256" key="1">
    <source>
        <dbReference type="ARBA" id="ARBA00007090"/>
    </source>
</evidence>
<feature type="transmembrane region" description="Helical" evidence="13">
    <location>
        <begin position="12"/>
        <end position="34"/>
    </location>
</feature>
<dbReference type="GO" id="GO:0008360">
    <property type="term" value="P:regulation of cell shape"/>
    <property type="evidence" value="ECO:0007669"/>
    <property type="project" value="UniProtKB-KW"/>
</dbReference>
<dbReference type="Pfam" id="PF00912">
    <property type="entry name" value="Transgly"/>
    <property type="match status" value="1"/>
</dbReference>
<dbReference type="SUPFAM" id="SSF53955">
    <property type="entry name" value="Lysozyme-like"/>
    <property type="match status" value="1"/>
</dbReference>
<comment type="catalytic activity">
    <reaction evidence="12">
        <text>[GlcNAc-(1-&gt;4)-Mur2Ac(oyl-L-Ala-gamma-D-Glu-L-Lys-D-Ala-D-Ala)](n)-di-trans,octa-cis-undecaprenyl diphosphate + beta-D-GlcNAc-(1-&gt;4)-Mur2Ac(oyl-L-Ala-gamma-D-Glu-L-Lys-D-Ala-D-Ala)-di-trans,octa-cis-undecaprenyl diphosphate = [GlcNAc-(1-&gt;4)-Mur2Ac(oyl-L-Ala-gamma-D-Glu-L-Lys-D-Ala-D-Ala)](n+1)-di-trans,octa-cis-undecaprenyl diphosphate + di-trans,octa-cis-undecaprenyl diphosphate + H(+)</text>
        <dbReference type="Rhea" id="RHEA:23708"/>
        <dbReference type="Rhea" id="RHEA-COMP:9602"/>
        <dbReference type="Rhea" id="RHEA-COMP:9603"/>
        <dbReference type="ChEBI" id="CHEBI:15378"/>
        <dbReference type="ChEBI" id="CHEBI:58405"/>
        <dbReference type="ChEBI" id="CHEBI:60033"/>
        <dbReference type="ChEBI" id="CHEBI:78435"/>
        <dbReference type="EC" id="2.4.99.28"/>
    </reaction>
</comment>
<dbReference type="InterPro" id="IPR036950">
    <property type="entry name" value="PBP_transglycosylase"/>
</dbReference>
<keyword evidence="13" id="KW-1133">Transmembrane helix</keyword>
<evidence type="ECO:0000256" key="3">
    <source>
        <dbReference type="ARBA" id="ARBA00022645"/>
    </source>
</evidence>
<evidence type="ECO:0000256" key="4">
    <source>
        <dbReference type="ARBA" id="ARBA00022676"/>
    </source>
</evidence>
<comment type="catalytic activity">
    <reaction evidence="11">
        <text>Preferential cleavage: (Ac)2-L-Lys-D-Ala-|-D-Ala. Also transpeptidation of peptidyl-alanyl moieties that are N-acyl substituents of D-alanine.</text>
        <dbReference type="EC" id="3.4.16.4"/>
    </reaction>
</comment>
<keyword evidence="7" id="KW-0133">Cell shape</keyword>
<proteinExistence type="inferred from homology"/>
<comment type="similarity">
    <text evidence="2">In the N-terminal section; belongs to the glycosyltransferase 51 family.</text>
</comment>
<reference evidence="15" key="2">
    <citation type="submission" date="2021-09" db="EMBL/GenBank/DDBJ databases">
        <authorList>
            <person name="Gilroy R."/>
        </authorList>
    </citation>
    <scope>NUCLEOTIDE SEQUENCE</scope>
    <source>
        <strain evidence="15">USAMLcec12-2067</strain>
    </source>
</reference>
<dbReference type="InterPro" id="IPR001264">
    <property type="entry name" value="Glyco_trans_51"/>
</dbReference>
<keyword evidence="13" id="KW-0472">Membrane</keyword>
<gene>
    <name evidence="15" type="ORF">K8V16_01025</name>
</gene>
<evidence type="ECO:0000256" key="13">
    <source>
        <dbReference type="SAM" id="Phobius"/>
    </source>
</evidence>
<comment type="caution">
    <text evidence="15">The sequence shown here is derived from an EMBL/GenBank/DDBJ whole genome shotgun (WGS) entry which is preliminary data.</text>
</comment>
<dbReference type="Gene3D" id="1.10.3810.10">
    <property type="entry name" value="Biosynthetic peptidoglycan transglycosylase-like"/>
    <property type="match status" value="1"/>
</dbReference>
<comment type="similarity">
    <text evidence="1">In the C-terminal section; belongs to the transpeptidase family.</text>
</comment>
<dbReference type="GO" id="GO:0009252">
    <property type="term" value="P:peptidoglycan biosynthetic process"/>
    <property type="evidence" value="ECO:0007669"/>
    <property type="project" value="UniProtKB-KW"/>
</dbReference>
<evidence type="ECO:0000313" key="16">
    <source>
        <dbReference type="Proteomes" id="UP000789325"/>
    </source>
</evidence>
<evidence type="ECO:0000256" key="10">
    <source>
        <dbReference type="ARBA" id="ARBA00023316"/>
    </source>
</evidence>
<evidence type="ECO:0000256" key="7">
    <source>
        <dbReference type="ARBA" id="ARBA00022960"/>
    </source>
</evidence>
<dbReference type="GO" id="GO:0009002">
    <property type="term" value="F:serine-type D-Ala-D-Ala carboxypeptidase activity"/>
    <property type="evidence" value="ECO:0007669"/>
    <property type="project" value="UniProtKB-EC"/>
</dbReference>
<keyword evidence="8" id="KW-0573">Peptidoglycan synthesis</keyword>
<feature type="domain" description="Glycosyl transferase family 51" evidence="14">
    <location>
        <begin position="59"/>
        <end position="225"/>
    </location>
</feature>
<dbReference type="GO" id="GO:0071555">
    <property type="term" value="P:cell wall organization"/>
    <property type="evidence" value="ECO:0007669"/>
    <property type="project" value="UniProtKB-KW"/>
</dbReference>
<keyword evidence="13" id="KW-0812">Transmembrane</keyword>
<keyword evidence="3" id="KW-0645">Protease</keyword>
<protein>
    <submittedName>
        <fullName evidence="15">Transglycosylase domain-containing protein</fullName>
    </submittedName>
</protein>
<dbReference type="InterPro" id="IPR050396">
    <property type="entry name" value="Glycosyltr_51/Transpeptidase"/>
</dbReference>
<evidence type="ECO:0000256" key="8">
    <source>
        <dbReference type="ARBA" id="ARBA00022984"/>
    </source>
</evidence>
<accession>A0A9D3ACK8</accession>
<dbReference type="FunFam" id="1.10.3810.10:FF:000001">
    <property type="entry name" value="Penicillin-binding protein 1A"/>
    <property type="match status" value="1"/>
</dbReference>
<dbReference type="Proteomes" id="UP000789325">
    <property type="component" value="Unassembled WGS sequence"/>
</dbReference>
<evidence type="ECO:0000256" key="6">
    <source>
        <dbReference type="ARBA" id="ARBA00022801"/>
    </source>
</evidence>
<organism evidence="15 16">
    <name type="scientific">Rubneribacter badeniensis</name>
    <dbReference type="NCBI Taxonomy" id="2070688"/>
    <lineage>
        <taxon>Bacteria</taxon>
        <taxon>Bacillati</taxon>
        <taxon>Actinomycetota</taxon>
        <taxon>Coriobacteriia</taxon>
        <taxon>Eggerthellales</taxon>
        <taxon>Eggerthellaceae</taxon>
        <taxon>Rubneribacter</taxon>
    </lineage>
</organism>
<dbReference type="GO" id="GO:0008955">
    <property type="term" value="F:peptidoglycan glycosyltransferase activity"/>
    <property type="evidence" value="ECO:0007669"/>
    <property type="project" value="UniProtKB-EC"/>
</dbReference>
<dbReference type="PANTHER" id="PTHR32282">
    <property type="entry name" value="BINDING PROTEIN TRANSPEPTIDASE, PUTATIVE-RELATED"/>
    <property type="match status" value="1"/>
</dbReference>
<evidence type="ECO:0000313" key="15">
    <source>
        <dbReference type="EMBL" id="HJH42361.1"/>
    </source>
</evidence>
<evidence type="ECO:0000259" key="14">
    <source>
        <dbReference type="Pfam" id="PF00912"/>
    </source>
</evidence>
<keyword evidence="6" id="KW-0378">Hydrolase</keyword>
<evidence type="ECO:0000256" key="11">
    <source>
        <dbReference type="ARBA" id="ARBA00034000"/>
    </source>
</evidence>
<dbReference type="AlphaFoldDB" id="A0A9D3ACK8"/>
<keyword evidence="5" id="KW-0808">Transferase</keyword>
<keyword evidence="3" id="KW-0121">Carboxypeptidase</keyword>
<keyword evidence="10" id="KW-0961">Cell wall biogenesis/degradation</keyword>
<evidence type="ECO:0000256" key="5">
    <source>
        <dbReference type="ARBA" id="ARBA00022679"/>
    </source>
</evidence>
<reference evidence="15" key="1">
    <citation type="journal article" date="2021" name="PeerJ">
        <title>Extensive microbial diversity within the chicken gut microbiome revealed by metagenomics and culture.</title>
        <authorList>
            <person name="Gilroy R."/>
            <person name="Ravi A."/>
            <person name="Getino M."/>
            <person name="Pursley I."/>
            <person name="Horton D.L."/>
            <person name="Alikhan N.F."/>
            <person name="Baker D."/>
            <person name="Gharbi K."/>
            <person name="Hall N."/>
            <person name="Watson M."/>
            <person name="Adriaenssens E.M."/>
            <person name="Foster-Nyarko E."/>
            <person name="Jarju S."/>
            <person name="Secka A."/>
            <person name="Antonio M."/>
            <person name="Oren A."/>
            <person name="Chaudhuri R.R."/>
            <person name="La Ragione R."/>
            <person name="Hildebrand F."/>
            <person name="Pallen M.J."/>
        </authorList>
    </citation>
    <scope>NUCLEOTIDE SEQUENCE</scope>
    <source>
        <strain evidence="15">USAMLcec12-2067</strain>
    </source>
</reference>
<sequence>MTAKPRSTAGVIAAIVARTCAVALVLCFLVALYFTARGFNVYREALEQMSLDDMAARIEQQAGFTPIDELPDLYLQATVAVEDHRFYAHPGFDAIAAMRALVNNLRAGAIVEGGSTITQQLAKNQYFTQEQTIERKVAEVFMALTMEQHFSKRTILELYVNSIYFGDGHTGIGPASEGYFGKRPADLTADECTLLAGIPNAPSAYALSEHSELARKRQEHVLEKLVAYDYLERGDARLIVARAAAKELPAWQSA</sequence>
<dbReference type="EMBL" id="DYZL01000022">
    <property type="protein sequence ID" value="HJH42361.1"/>
    <property type="molecule type" value="Genomic_DNA"/>
</dbReference>
<dbReference type="InterPro" id="IPR023346">
    <property type="entry name" value="Lysozyme-like_dom_sf"/>
</dbReference>
<keyword evidence="4" id="KW-0328">Glycosyltransferase</keyword>
<dbReference type="PANTHER" id="PTHR32282:SF33">
    <property type="entry name" value="PEPTIDOGLYCAN GLYCOSYLTRANSFERASE"/>
    <property type="match status" value="1"/>
</dbReference>
<evidence type="ECO:0000256" key="2">
    <source>
        <dbReference type="ARBA" id="ARBA00007739"/>
    </source>
</evidence>